<feature type="compositionally biased region" description="Basic residues" evidence="1">
    <location>
        <begin position="11"/>
        <end position="24"/>
    </location>
</feature>
<evidence type="ECO:0000259" key="3">
    <source>
        <dbReference type="Pfam" id="PF10338"/>
    </source>
</evidence>
<dbReference type="Proteomes" id="UP001227192">
    <property type="component" value="Unassembled WGS sequence"/>
</dbReference>
<evidence type="ECO:0000256" key="2">
    <source>
        <dbReference type="SAM" id="Phobius"/>
    </source>
</evidence>
<dbReference type="AlphaFoldDB" id="A0AAI9TB15"/>
<accession>A0AAI9TB15</accession>
<comment type="caution">
    <text evidence="4">The sequence shown here is derived from an EMBL/GenBank/DDBJ whole genome shotgun (WGS) entry which is preliminary data.</text>
</comment>
<dbReference type="PANTHER" id="PTHR28219">
    <property type="entry name" value="UPF0642 PROTEIN YBL028C"/>
    <property type="match status" value="1"/>
</dbReference>
<dbReference type="Pfam" id="PF10338">
    <property type="entry name" value="YBL028C_N"/>
    <property type="match status" value="1"/>
</dbReference>
<reference evidence="4" key="1">
    <citation type="submission" date="2015-06" db="EMBL/GenBank/DDBJ databases">
        <authorList>
            <person name="Nguyen H."/>
        </authorList>
    </citation>
    <scope>NUCLEOTIDE SEQUENCE</scope>
    <source>
        <strain evidence="4">DAOM 180753</strain>
    </source>
</reference>
<proteinExistence type="predicted"/>
<evidence type="ECO:0000313" key="4">
    <source>
        <dbReference type="EMBL" id="KAJ9484045.1"/>
    </source>
</evidence>
<organism evidence="4 5">
    <name type="scientific">Penicillium thymicola</name>
    <dbReference type="NCBI Taxonomy" id="293382"/>
    <lineage>
        <taxon>Eukaryota</taxon>
        <taxon>Fungi</taxon>
        <taxon>Dikarya</taxon>
        <taxon>Ascomycota</taxon>
        <taxon>Pezizomycotina</taxon>
        <taxon>Eurotiomycetes</taxon>
        <taxon>Eurotiomycetidae</taxon>
        <taxon>Eurotiales</taxon>
        <taxon>Aspergillaceae</taxon>
        <taxon>Penicillium</taxon>
    </lineage>
</organism>
<feature type="compositionally biased region" description="Polar residues" evidence="1">
    <location>
        <begin position="1"/>
        <end position="10"/>
    </location>
</feature>
<dbReference type="GO" id="GO:0030687">
    <property type="term" value="C:preribosome, large subunit precursor"/>
    <property type="evidence" value="ECO:0007669"/>
    <property type="project" value="TreeGrafter"/>
</dbReference>
<dbReference type="InterPro" id="IPR019434">
    <property type="entry name" value="DUF2423"/>
</dbReference>
<dbReference type="PANTHER" id="PTHR28219:SF1">
    <property type="entry name" value="UPF0642 PROTEIN YBL028C"/>
    <property type="match status" value="1"/>
</dbReference>
<keyword evidence="2" id="KW-0472">Membrane</keyword>
<dbReference type="EMBL" id="LACB01000373">
    <property type="protein sequence ID" value="KAJ9484045.1"/>
    <property type="molecule type" value="Genomic_DNA"/>
</dbReference>
<feature type="region of interest" description="Disordered" evidence="1">
    <location>
        <begin position="116"/>
        <end position="191"/>
    </location>
</feature>
<feature type="compositionally biased region" description="Basic residues" evidence="1">
    <location>
        <begin position="156"/>
        <end position="170"/>
    </location>
</feature>
<keyword evidence="2" id="KW-1133">Transmembrane helix</keyword>
<sequence>MKCEGNATNPSHKRVRSKSTRPRSLSGKKKLIVLSVDHFISHSDINSSISSSLHTFIDLVYLVCLVYFPFYPHKMAKSVRASVSKRNRANLRKKVFGPLVDARTERLAAKLQELASQPRPEAPVKSKMDLAEDEAAEAAKAQTGDSEEMDIDTIKSSKKKQARVQKRNQKPRNSIVFQKRLSTSKKGPKRK</sequence>
<name>A0AAI9TB15_PENTH</name>
<gene>
    <name evidence="4" type="ORF">VN97_g9340</name>
</gene>
<evidence type="ECO:0000313" key="5">
    <source>
        <dbReference type="Proteomes" id="UP001227192"/>
    </source>
</evidence>
<feature type="region of interest" description="Disordered" evidence="1">
    <location>
        <begin position="1"/>
        <end position="24"/>
    </location>
</feature>
<feature type="compositionally biased region" description="Polar residues" evidence="1">
    <location>
        <begin position="171"/>
        <end position="181"/>
    </location>
</feature>
<reference evidence="4" key="2">
    <citation type="journal article" date="2016" name="Fungal Biol.">
        <title>Ochratoxin A production by Penicillium thymicola.</title>
        <authorList>
            <person name="Nguyen H.D.T."/>
            <person name="McMullin D.R."/>
            <person name="Ponomareva E."/>
            <person name="Riley R."/>
            <person name="Pomraning K.R."/>
            <person name="Baker S.E."/>
            <person name="Seifert K.A."/>
        </authorList>
    </citation>
    <scope>NUCLEOTIDE SEQUENCE</scope>
    <source>
        <strain evidence="4">DAOM 180753</strain>
    </source>
</reference>
<feature type="domain" description="DUF2423" evidence="3">
    <location>
        <begin position="75"/>
        <end position="118"/>
    </location>
</feature>
<keyword evidence="2" id="KW-0812">Transmembrane</keyword>
<evidence type="ECO:0000256" key="1">
    <source>
        <dbReference type="SAM" id="MobiDB-lite"/>
    </source>
</evidence>
<feature type="transmembrane region" description="Helical" evidence="2">
    <location>
        <begin position="53"/>
        <end position="71"/>
    </location>
</feature>
<feature type="compositionally biased region" description="Basic residues" evidence="1">
    <location>
        <begin position="182"/>
        <end position="191"/>
    </location>
</feature>
<protein>
    <recommendedName>
        <fullName evidence="3">DUF2423 domain-containing protein</fullName>
    </recommendedName>
</protein>
<keyword evidence="5" id="KW-1185">Reference proteome</keyword>